<dbReference type="PROSITE" id="PS50977">
    <property type="entry name" value="HTH_TETR_2"/>
    <property type="match status" value="1"/>
</dbReference>
<sequence length="179" mass="20192">MNMNYKRKKEPLESRQAVLEAAFELIPEIGLDKLTLDAVSKKAKLSKGGLLHHFPKKDALINALFADSLQKFSDTMSRAKRDNESFAITYLKAIVNDKPDPLQKRSMHLLMQAAIHNGSYRELLAQWYQKNVMSEAVNNSPAALTAILVADGIWYANLFGAYTLTREQKNQIIDLISNL</sequence>
<evidence type="ECO:0000259" key="3">
    <source>
        <dbReference type="PROSITE" id="PS50977"/>
    </source>
</evidence>
<dbReference type="InterPro" id="IPR036271">
    <property type="entry name" value="Tet_transcr_reg_TetR-rel_C_sf"/>
</dbReference>
<dbReference type="PANTHER" id="PTHR43479:SF11">
    <property type="entry name" value="ACREF_ENVCD OPERON REPRESSOR-RELATED"/>
    <property type="match status" value="1"/>
</dbReference>
<keyword evidence="5" id="KW-1185">Reference proteome</keyword>
<dbReference type="InterPro" id="IPR001647">
    <property type="entry name" value="HTH_TetR"/>
</dbReference>
<dbReference type="InterPro" id="IPR009057">
    <property type="entry name" value="Homeodomain-like_sf"/>
</dbReference>
<dbReference type="PRINTS" id="PR00455">
    <property type="entry name" value="HTHTETR"/>
</dbReference>
<protein>
    <submittedName>
        <fullName evidence="4">Transcriptional regulator, TetR family</fullName>
    </submittedName>
</protein>
<dbReference type="eggNOG" id="COG1309">
    <property type="taxonomic scope" value="Bacteria"/>
</dbReference>
<evidence type="ECO:0000313" key="5">
    <source>
        <dbReference type="Proteomes" id="UP000002028"/>
    </source>
</evidence>
<dbReference type="PANTHER" id="PTHR43479">
    <property type="entry name" value="ACREF/ENVCD OPERON REPRESSOR-RELATED"/>
    <property type="match status" value="1"/>
</dbReference>
<dbReference type="Proteomes" id="UP000002028">
    <property type="component" value="Chromosome"/>
</dbReference>
<evidence type="ECO:0000256" key="2">
    <source>
        <dbReference type="PROSITE-ProRule" id="PRU00335"/>
    </source>
</evidence>
<name>D2QI01_SPILD</name>
<dbReference type="Pfam" id="PF17937">
    <property type="entry name" value="TetR_C_28"/>
    <property type="match status" value="1"/>
</dbReference>
<dbReference type="EMBL" id="CP001769">
    <property type="protein sequence ID" value="ADB36889.1"/>
    <property type="molecule type" value="Genomic_DNA"/>
</dbReference>
<reference evidence="4 5" key="1">
    <citation type="journal article" date="2010" name="Stand. Genomic Sci.">
        <title>Complete genome sequence of Spirosoma linguale type strain (1).</title>
        <authorList>
            <person name="Lail K."/>
            <person name="Sikorski J."/>
            <person name="Saunders E."/>
            <person name="Lapidus A."/>
            <person name="Glavina Del Rio T."/>
            <person name="Copeland A."/>
            <person name="Tice H."/>
            <person name="Cheng J.-F."/>
            <person name="Lucas S."/>
            <person name="Nolan M."/>
            <person name="Bruce D."/>
            <person name="Goodwin L."/>
            <person name="Pitluck S."/>
            <person name="Ivanova N."/>
            <person name="Mavromatis K."/>
            <person name="Ovchinnikova G."/>
            <person name="Pati A."/>
            <person name="Chen A."/>
            <person name="Palaniappan K."/>
            <person name="Land M."/>
            <person name="Hauser L."/>
            <person name="Chang Y.-J."/>
            <person name="Jeffries C.D."/>
            <person name="Chain P."/>
            <person name="Brettin T."/>
            <person name="Detter J.C."/>
            <person name="Schuetze A."/>
            <person name="Rohde M."/>
            <person name="Tindall B.J."/>
            <person name="Goeker M."/>
            <person name="Bristow J."/>
            <person name="Eisen J.A."/>
            <person name="Markowitz V."/>
            <person name="Hugenholtz P."/>
            <person name="Kyrpides N.C."/>
            <person name="Klenk H.-P."/>
            <person name="Chen F."/>
        </authorList>
    </citation>
    <scope>NUCLEOTIDE SEQUENCE [LARGE SCALE GENOMIC DNA]</scope>
    <source>
        <strain evidence="5">ATCC 33905 / DSM 74 / LMG 10896 / Claus 1</strain>
    </source>
</reference>
<dbReference type="Pfam" id="PF00440">
    <property type="entry name" value="TetR_N"/>
    <property type="match status" value="1"/>
</dbReference>
<dbReference type="HOGENOM" id="CLU_091687_0_0_10"/>
<dbReference type="KEGG" id="sli:Slin_0827"/>
<dbReference type="InterPro" id="IPR041479">
    <property type="entry name" value="TetR_CgmR_C"/>
</dbReference>
<keyword evidence="1 2" id="KW-0238">DNA-binding</keyword>
<dbReference type="GO" id="GO:0003677">
    <property type="term" value="F:DNA binding"/>
    <property type="evidence" value="ECO:0007669"/>
    <property type="project" value="UniProtKB-UniRule"/>
</dbReference>
<dbReference type="AlphaFoldDB" id="D2QI01"/>
<feature type="domain" description="HTH tetR-type" evidence="3">
    <location>
        <begin position="12"/>
        <end position="72"/>
    </location>
</feature>
<dbReference type="STRING" id="504472.Slin_0827"/>
<proteinExistence type="predicted"/>
<dbReference type="SUPFAM" id="SSF48498">
    <property type="entry name" value="Tetracyclin repressor-like, C-terminal domain"/>
    <property type="match status" value="1"/>
</dbReference>
<evidence type="ECO:0000313" key="4">
    <source>
        <dbReference type="EMBL" id="ADB36889.1"/>
    </source>
</evidence>
<evidence type="ECO:0000256" key="1">
    <source>
        <dbReference type="ARBA" id="ARBA00023125"/>
    </source>
</evidence>
<dbReference type="SUPFAM" id="SSF46689">
    <property type="entry name" value="Homeodomain-like"/>
    <property type="match status" value="1"/>
</dbReference>
<feature type="DNA-binding region" description="H-T-H motif" evidence="2">
    <location>
        <begin position="35"/>
        <end position="54"/>
    </location>
</feature>
<accession>D2QI01</accession>
<organism evidence="4 5">
    <name type="scientific">Spirosoma linguale (strain ATCC 33905 / DSM 74 / LMG 10896 / Claus 1)</name>
    <dbReference type="NCBI Taxonomy" id="504472"/>
    <lineage>
        <taxon>Bacteria</taxon>
        <taxon>Pseudomonadati</taxon>
        <taxon>Bacteroidota</taxon>
        <taxon>Cytophagia</taxon>
        <taxon>Cytophagales</taxon>
        <taxon>Cytophagaceae</taxon>
        <taxon>Spirosoma</taxon>
    </lineage>
</organism>
<gene>
    <name evidence="4" type="ordered locus">Slin_0827</name>
</gene>
<dbReference type="InterPro" id="IPR050624">
    <property type="entry name" value="HTH-type_Tx_Regulator"/>
</dbReference>
<dbReference type="Gene3D" id="1.10.357.10">
    <property type="entry name" value="Tetracycline Repressor, domain 2"/>
    <property type="match status" value="1"/>
</dbReference>